<dbReference type="AlphaFoldDB" id="A0AAW0YSG9"/>
<reference evidence="1 2" key="1">
    <citation type="journal article" date="2024" name="bioRxiv">
        <title>Comparative genomics of Cryptococcus and Kwoniella reveals pathogenesis evolution and contrasting karyotype dynamics via intercentromeric recombination or chromosome fusion.</title>
        <authorList>
            <person name="Coelho M.A."/>
            <person name="David-Palma M."/>
            <person name="Shea T."/>
            <person name="Bowers K."/>
            <person name="McGinley-Smith S."/>
            <person name="Mohammad A.W."/>
            <person name="Gnirke A."/>
            <person name="Yurkov A.M."/>
            <person name="Nowrousian M."/>
            <person name="Sun S."/>
            <person name="Cuomo C.A."/>
            <person name="Heitman J."/>
        </authorList>
    </citation>
    <scope>NUCLEOTIDE SEQUENCE [LARGE SCALE GENOMIC DNA]</scope>
    <source>
        <strain evidence="1 2">CBS 13917</strain>
    </source>
</reference>
<protein>
    <submittedName>
        <fullName evidence="1">Uncharacterized protein</fullName>
    </submittedName>
</protein>
<evidence type="ECO:0000313" key="1">
    <source>
        <dbReference type="EMBL" id="KAK8843518.1"/>
    </source>
</evidence>
<keyword evidence="2" id="KW-1185">Reference proteome</keyword>
<dbReference type="Proteomes" id="UP001388673">
    <property type="component" value="Unassembled WGS sequence"/>
</dbReference>
<dbReference type="RefSeq" id="XP_066799466.1">
    <property type="nucleotide sequence ID" value="XM_066950251.1"/>
</dbReference>
<gene>
    <name evidence="1" type="ORF">IAR55_007178</name>
</gene>
<evidence type="ECO:0000313" key="2">
    <source>
        <dbReference type="Proteomes" id="UP001388673"/>
    </source>
</evidence>
<dbReference type="GeneID" id="92184436"/>
<name>A0AAW0YSG9_9TREE</name>
<comment type="caution">
    <text evidence="1">The sequence shown here is derived from an EMBL/GenBank/DDBJ whole genome shotgun (WGS) entry which is preliminary data.</text>
</comment>
<dbReference type="EMBL" id="JBCAWK010000015">
    <property type="protein sequence ID" value="KAK8843518.1"/>
    <property type="molecule type" value="Genomic_DNA"/>
</dbReference>
<sequence length="153" mass="17106">MHLADHAPRRSHINGSTSKAAVDDLEAILGGDKVYLLVSSVTPNVDGRVFAQGIKLKHLAQRRNRVPHPFQALTYPASSSATSLPRVDPFPTMPKSCPSPIQDYLSYDAYDQLDLDDLSLQEVELDVENKGRWRVASFFDQSTRDSTVHWTRS</sequence>
<dbReference type="KEGG" id="kne:92184436"/>
<proteinExistence type="predicted"/>
<organism evidence="1 2">
    <name type="scientific">Kwoniella newhampshirensis</name>
    <dbReference type="NCBI Taxonomy" id="1651941"/>
    <lineage>
        <taxon>Eukaryota</taxon>
        <taxon>Fungi</taxon>
        <taxon>Dikarya</taxon>
        <taxon>Basidiomycota</taxon>
        <taxon>Agaricomycotina</taxon>
        <taxon>Tremellomycetes</taxon>
        <taxon>Tremellales</taxon>
        <taxon>Cryptococcaceae</taxon>
        <taxon>Kwoniella</taxon>
    </lineage>
</organism>
<accession>A0AAW0YSG9</accession>